<organism evidence="6 7">
    <name type="scientific">Mucilaginibacter humi</name>
    <dbReference type="NCBI Taxonomy" id="2732510"/>
    <lineage>
        <taxon>Bacteria</taxon>
        <taxon>Pseudomonadati</taxon>
        <taxon>Bacteroidota</taxon>
        <taxon>Sphingobacteriia</taxon>
        <taxon>Sphingobacteriales</taxon>
        <taxon>Sphingobacteriaceae</taxon>
        <taxon>Mucilaginibacter</taxon>
    </lineage>
</organism>
<protein>
    <recommendedName>
        <fullName evidence="4">Peptidyl-prolyl cis-trans isomerase</fullName>
        <ecNumber evidence="4">5.2.1.8</ecNumber>
    </recommendedName>
</protein>
<feature type="domain" description="PPIase FKBP-type" evidence="5">
    <location>
        <begin position="5"/>
        <end position="99"/>
    </location>
</feature>
<comment type="caution">
    <text evidence="6">The sequence shown here is derived from an EMBL/GenBank/DDBJ whole genome shotgun (WGS) entry which is preliminary data.</text>
</comment>
<dbReference type="InterPro" id="IPR001179">
    <property type="entry name" value="PPIase_FKBP_dom"/>
</dbReference>
<dbReference type="PROSITE" id="PS50059">
    <property type="entry name" value="FKBP_PPIASE"/>
    <property type="match status" value="1"/>
</dbReference>
<evidence type="ECO:0000313" key="6">
    <source>
        <dbReference type="EMBL" id="NNU33756.1"/>
    </source>
</evidence>
<proteinExistence type="inferred from homology"/>
<evidence type="ECO:0000256" key="1">
    <source>
        <dbReference type="ARBA" id="ARBA00000971"/>
    </source>
</evidence>
<dbReference type="EC" id="5.2.1.8" evidence="4"/>
<dbReference type="Proteomes" id="UP000566071">
    <property type="component" value="Unassembled WGS sequence"/>
</dbReference>
<evidence type="ECO:0000256" key="2">
    <source>
        <dbReference type="ARBA" id="ARBA00023110"/>
    </source>
</evidence>
<dbReference type="EMBL" id="JABFCR010000019">
    <property type="protein sequence ID" value="NNU33756.1"/>
    <property type="molecule type" value="Genomic_DNA"/>
</dbReference>
<evidence type="ECO:0000256" key="3">
    <source>
        <dbReference type="PROSITE-ProRule" id="PRU00277"/>
    </source>
</evidence>
<reference evidence="6 7" key="1">
    <citation type="submission" date="2020-05" db="EMBL/GenBank/DDBJ databases">
        <authorList>
            <person name="Khan S.A."/>
            <person name="Jeon C.O."/>
            <person name="Chun B.H."/>
        </authorList>
    </citation>
    <scope>NUCLEOTIDE SEQUENCE [LARGE SCALE GENOMIC DNA]</scope>
    <source>
        <strain evidence="6 7">S1162</strain>
    </source>
</reference>
<comment type="similarity">
    <text evidence="4">Belongs to the FKBP-type PPIase family.</text>
</comment>
<evidence type="ECO:0000313" key="7">
    <source>
        <dbReference type="Proteomes" id="UP000566071"/>
    </source>
</evidence>
<keyword evidence="2 3" id="KW-0697">Rotamase</keyword>
<sequence length="100" mass="11161">MFTRSTKVTIADTGRLLTTGQLFRQTNEFHPSFTLSQVILGWQLGIPKIKKGGIVRLLIPSRYAYGPNPQPTVGVEYGLKDGLPPNAILDFNIRLYDITN</sequence>
<dbReference type="RefSeq" id="WP_175269443.1">
    <property type="nucleotide sequence ID" value="NZ_JABFCR010000019.1"/>
</dbReference>
<dbReference type="Gene3D" id="3.10.50.40">
    <property type="match status" value="1"/>
</dbReference>
<dbReference type="SUPFAM" id="SSF54534">
    <property type="entry name" value="FKBP-like"/>
    <property type="match status" value="1"/>
</dbReference>
<keyword evidence="7" id="KW-1185">Reference proteome</keyword>
<accession>A0ABX1W271</accession>
<evidence type="ECO:0000259" key="5">
    <source>
        <dbReference type="PROSITE" id="PS50059"/>
    </source>
</evidence>
<keyword evidence="3 4" id="KW-0413">Isomerase</keyword>
<evidence type="ECO:0000256" key="4">
    <source>
        <dbReference type="RuleBase" id="RU003915"/>
    </source>
</evidence>
<gene>
    <name evidence="6" type="ORF">HK413_05675</name>
</gene>
<dbReference type="InterPro" id="IPR046357">
    <property type="entry name" value="PPIase_dom_sf"/>
</dbReference>
<name>A0ABX1W271_9SPHI</name>
<dbReference type="Pfam" id="PF00254">
    <property type="entry name" value="FKBP_C"/>
    <property type="match status" value="1"/>
</dbReference>
<comment type="catalytic activity">
    <reaction evidence="1 3 4">
        <text>[protein]-peptidylproline (omega=180) = [protein]-peptidylproline (omega=0)</text>
        <dbReference type="Rhea" id="RHEA:16237"/>
        <dbReference type="Rhea" id="RHEA-COMP:10747"/>
        <dbReference type="Rhea" id="RHEA-COMP:10748"/>
        <dbReference type="ChEBI" id="CHEBI:83833"/>
        <dbReference type="ChEBI" id="CHEBI:83834"/>
        <dbReference type="EC" id="5.2.1.8"/>
    </reaction>
</comment>